<reference evidence="2" key="1">
    <citation type="submission" date="2021-02" db="EMBL/GenBank/DDBJ databases">
        <authorList>
            <person name="Nowell W R."/>
        </authorList>
    </citation>
    <scope>NUCLEOTIDE SEQUENCE</scope>
    <source>
        <strain evidence="2">Ploen Becks lab</strain>
    </source>
</reference>
<evidence type="ECO:0000313" key="3">
    <source>
        <dbReference type="Proteomes" id="UP000663879"/>
    </source>
</evidence>
<comment type="caution">
    <text evidence="2">The sequence shown here is derived from an EMBL/GenBank/DDBJ whole genome shotgun (WGS) entry which is preliminary data.</text>
</comment>
<sequence>MNETLNGIQSKIEIKDANECKTEGQKHGNSYYKSSTILNEQTIELYEFSPGEEFEIKRRDIHFFIVISQITCLFFLPTGVLGLYSAYKMRHYYS</sequence>
<protein>
    <submittedName>
        <fullName evidence="2">Uncharacterized protein</fullName>
    </submittedName>
</protein>
<name>A0A813Q7Y5_9BILA</name>
<organism evidence="2 3">
    <name type="scientific">Brachionus calyciflorus</name>
    <dbReference type="NCBI Taxonomy" id="104777"/>
    <lineage>
        <taxon>Eukaryota</taxon>
        <taxon>Metazoa</taxon>
        <taxon>Spiralia</taxon>
        <taxon>Gnathifera</taxon>
        <taxon>Rotifera</taxon>
        <taxon>Eurotatoria</taxon>
        <taxon>Monogononta</taxon>
        <taxon>Pseudotrocha</taxon>
        <taxon>Ploima</taxon>
        <taxon>Brachionidae</taxon>
        <taxon>Brachionus</taxon>
    </lineage>
</organism>
<keyword evidence="1" id="KW-0812">Transmembrane</keyword>
<proteinExistence type="predicted"/>
<dbReference type="AlphaFoldDB" id="A0A813Q7Y5"/>
<evidence type="ECO:0000313" key="2">
    <source>
        <dbReference type="EMBL" id="CAF0763429.1"/>
    </source>
</evidence>
<dbReference type="Proteomes" id="UP000663879">
    <property type="component" value="Unassembled WGS sequence"/>
</dbReference>
<keyword evidence="1" id="KW-1133">Transmembrane helix</keyword>
<accession>A0A813Q7Y5</accession>
<gene>
    <name evidence="2" type="ORF">OXX778_LOCUS4556</name>
</gene>
<keyword evidence="1" id="KW-0472">Membrane</keyword>
<evidence type="ECO:0000256" key="1">
    <source>
        <dbReference type="SAM" id="Phobius"/>
    </source>
</evidence>
<feature type="transmembrane region" description="Helical" evidence="1">
    <location>
        <begin position="63"/>
        <end position="87"/>
    </location>
</feature>
<keyword evidence="3" id="KW-1185">Reference proteome</keyword>
<feature type="non-terminal residue" evidence="2">
    <location>
        <position position="94"/>
    </location>
</feature>
<feature type="non-terminal residue" evidence="2">
    <location>
        <position position="1"/>
    </location>
</feature>
<dbReference type="EMBL" id="CAJNOC010000454">
    <property type="protein sequence ID" value="CAF0763429.1"/>
    <property type="molecule type" value="Genomic_DNA"/>
</dbReference>